<sequence length="73" mass="7961">MPVRNASEEGDVSDRALRRYYVSTLVFGVDALLRAEGAFYKPAFAGTRYVTNRARSASIASATSSETERGPWG</sequence>
<keyword evidence="2" id="KW-1185">Reference proteome</keyword>
<gene>
    <name evidence="1" type="ORF">GCM10009039_12990</name>
</gene>
<organism evidence="1 2">
    <name type="scientific">Halocalculus aciditolerans</name>
    <dbReference type="NCBI Taxonomy" id="1383812"/>
    <lineage>
        <taxon>Archaea</taxon>
        <taxon>Methanobacteriati</taxon>
        <taxon>Methanobacteriota</taxon>
        <taxon>Stenosarchaea group</taxon>
        <taxon>Halobacteria</taxon>
        <taxon>Halobacteriales</taxon>
        <taxon>Halobacteriaceae</taxon>
        <taxon>Halocalculus</taxon>
    </lineage>
</organism>
<evidence type="ECO:0000313" key="1">
    <source>
        <dbReference type="EMBL" id="GGL56236.1"/>
    </source>
</evidence>
<dbReference type="AlphaFoldDB" id="A0A830F2I9"/>
<proteinExistence type="predicted"/>
<dbReference type="RefSeq" id="WP_188977040.1">
    <property type="nucleotide sequence ID" value="NZ_BMPG01000001.1"/>
</dbReference>
<dbReference type="EMBL" id="BMPG01000001">
    <property type="protein sequence ID" value="GGL56236.1"/>
    <property type="molecule type" value="Genomic_DNA"/>
</dbReference>
<dbReference type="OrthoDB" id="275823at2157"/>
<reference evidence="1" key="1">
    <citation type="journal article" date="2014" name="Int. J. Syst. Evol. Microbiol.">
        <title>Complete genome sequence of Corynebacterium casei LMG S-19264T (=DSM 44701T), isolated from a smear-ripened cheese.</title>
        <authorList>
            <consortium name="US DOE Joint Genome Institute (JGI-PGF)"/>
            <person name="Walter F."/>
            <person name="Albersmeier A."/>
            <person name="Kalinowski J."/>
            <person name="Ruckert C."/>
        </authorList>
    </citation>
    <scope>NUCLEOTIDE SEQUENCE</scope>
    <source>
        <strain evidence="1">JCM 19596</strain>
    </source>
</reference>
<reference evidence="1" key="2">
    <citation type="submission" date="2020-09" db="EMBL/GenBank/DDBJ databases">
        <authorList>
            <person name="Sun Q."/>
            <person name="Ohkuma M."/>
        </authorList>
    </citation>
    <scope>NUCLEOTIDE SEQUENCE</scope>
    <source>
        <strain evidence="1">JCM 19596</strain>
    </source>
</reference>
<protein>
    <submittedName>
        <fullName evidence="1">Uncharacterized protein</fullName>
    </submittedName>
</protein>
<accession>A0A830F2I9</accession>
<name>A0A830F2I9_9EURY</name>
<dbReference type="Proteomes" id="UP000607197">
    <property type="component" value="Unassembled WGS sequence"/>
</dbReference>
<evidence type="ECO:0000313" key="2">
    <source>
        <dbReference type="Proteomes" id="UP000607197"/>
    </source>
</evidence>
<comment type="caution">
    <text evidence="1">The sequence shown here is derived from an EMBL/GenBank/DDBJ whole genome shotgun (WGS) entry which is preliminary data.</text>
</comment>